<dbReference type="InterPro" id="IPR027417">
    <property type="entry name" value="P-loop_NTPase"/>
</dbReference>
<keyword evidence="4" id="KW-0410">Iron transport</keyword>
<dbReference type="RefSeq" id="WP_188654147.1">
    <property type="nucleotide sequence ID" value="NZ_BMIN01000010.1"/>
</dbReference>
<feature type="domain" description="AAA+ ATPase" evidence="8">
    <location>
        <begin position="34"/>
        <end position="246"/>
    </location>
</feature>
<keyword evidence="5" id="KW-0408">Iron</keyword>
<dbReference type="SUPFAM" id="SSF52540">
    <property type="entry name" value="P-loop containing nucleoside triphosphate hydrolases"/>
    <property type="match status" value="1"/>
</dbReference>
<reference evidence="10" key="1">
    <citation type="journal article" date="2019" name="Int. J. Syst. Evol. Microbiol.">
        <title>The Global Catalogue of Microorganisms (GCM) 10K type strain sequencing project: providing services to taxonomists for standard genome sequencing and annotation.</title>
        <authorList>
            <consortium name="The Broad Institute Genomics Platform"/>
            <consortium name="The Broad Institute Genome Sequencing Center for Infectious Disease"/>
            <person name="Wu L."/>
            <person name="Ma J."/>
        </authorList>
    </citation>
    <scope>NUCLEOTIDE SEQUENCE [LARGE SCALE GENOMIC DNA]</scope>
    <source>
        <strain evidence="10">CGMCC 1.15353</strain>
    </source>
</reference>
<keyword evidence="7" id="KW-0472">Membrane</keyword>
<gene>
    <name evidence="9" type="ORF">GCM10011389_24530</name>
</gene>
<name>A0ABQ1Q677_9BACI</name>
<evidence type="ECO:0000256" key="3">
    <source>
        <dbReference type="ARBA" id="ARBA00022475"/>
    </source>
</evidence>
<organism evidence="9 10">
    <name type="scientific">Pontibacillus salipaludis</name>
    <dbReference type="NCBI Taxonomy" id="1697394"/>
    <lineage>
        <taxon>Bacteria</taxon>
        <taxon>Bacillati</taxon>
        <taxon>Bacillota</taxon>
        <taxon>Bacilli</taxon>
        <taxon>Bacillales</taxon>
        <taxon>Bacillaceae</taxon>
        <taxon>Pontibacillus</taxon>
    </lineage>
</organism>
<dbReference type="SMART" id="SM00382">
    <property type="entry name" value="AAA"/>
    <property type="match status" value="1"/>
</dbReference>
<keyword evidence="6" id="KW-0406">Ion transport</keyword>
<dbReference type="EMBL" id="BMIN01000010">
    <property type="protein sequence ID" value="GGD15916.1"/>
    <property type="molecule type" value="Genomic_DNA"/>
</dbReference>
<comment type="subcellular location">
    <subcellularLocation>
        <location evidence="1">Cell membrane</location>
        <topology evidence="1">Peripheral membrane protein</topology>
    </subcellularLocation>
</comment>
<evidence type="ECO:0000313" key="10">
    <source>
        <dbReference type="Proteomes" id="UP000642571"/>
    </source>
</evidence>
<accession>A0ABQ1Q677</accession>
<dbReference type="Pfam" id="PF13304">
    <property type="entry name" value="AAA_21"/>
    <property type="match status" value="1"/>
</dbReference>
<evidence type="ECO:0000256" key="6">
    <source>
        <dbReference type="ARBA" id="ARBA00023065"/>
    </source>
</evidence>
<dbReference type="PANTHER" id="PTHR42771">
    <property type="entry name" value="IRON(3+)-HYDROXAMATE IMPORT ATP-BINDING PROTEIN FHUC"/>
    <property type="match status" value="1"/>
</dbReference>
<dbReference type="GO" id="GO:0005524">
    <property type="term" value="F:ATP binding"/>
    <property type="evidence" value="ECO:0007669"/>
    <property type="project" value="UniProtKB-KW"/>
</dbReference>
<evidence type="ECO:0000256" key="4">
    <source>
        <dbReference type="ARBA" id="ARBA00022496"/>
    </source>
</evidence>
<evidence type="ECO:0000256" key="1">
    <source>
        <dbReference type="ARBA" id="ARBA00004202"/>
    </source>
</evidence>
<dbReference type="PANTHER" id="PTHR42771:SF2">
    <property type="entry name" value="IRON(3+)-HYDROXAMATE IMPORT ATP-BINDING PROTEIN FHUC"/>
    <property type="match status" value="1"/>
</dbReference>
<keyword evidence="10" id="KW-1185">Reference proteome</keyword>
<evidence type="ECO:0000256" key="5">
    <source>
        <dbReference type="ARBA" id="ARBA00023004"/>
    </source>
</evidence>
<dbReference type="Gene3D" id="3.40.50.300">
    <property type="entry name" value="P-loop containing nucleotide triphosphate hydrolases"/>
    <property type="match status" value="2"/>
</dbReference>
<dbReference type="Proteomes" id="UP000642571">
    <property type="component" value="Unassembled WGS sequence"/>
</dbReference>
<evidence type="ECO:0000313" key="9">
    <source>
        <dbReference type="EMBL" id="GGD15916.1"/>
    </source>
</evidence>
<dbReference type="InterPro" id="IPR003593">
    <property type="entry name" value="AAA+_ATPase"/>
</dbReference>
<evidence type="ECO:0000256" key="2">
    <source>
        <dbReference type="ARBA" id="ARBA00022448"/>
    </source>
</evidence>
<keyword evidence="3" id="KW-1003">Cell membrane</keyword>
<keyword evidence="9" id="KW-0067">ATP-binding</keyword>
<evidence type="ECO:0000256" key="7">
    <source>
        <dbReference type="ARBA" id="ARBA00023136"/>
    </source>
</evidence>
<comment type="caution">
    <text evidence="9">The sequence shown here is derived from an EMBL/GenBank/DDBJ whole genome shotgun (WGS) entry which is preliminary data.</text>
</comment>
<keyword evidence="2" id="KW-0813">Transport</keyword>
<evidence type="ECO:0000259" key="8">
    <source>
        <dbReference type="SMART" id="SM00382"/>
    </source>
</evidence>
<dbReference type="InterPro" id="IPR003959">
    <property type="entry name" value="ATPase_AAA_core"/>
</dbReference>
<keyword evidence="9" id="KW-0547">Nucleotide-binding</keyword>
<proteinExistence type="predicted"/>
<sequence>MIQLKSVELQKKAKKNEYPFSLPFIQTFDHLTFNKPITILVGENGTGKSTFLEGLATNVGSILIGGESIDLDPSLDPVRPLGDAMKVTWRARTKKGLFFRAEDFISFTKRIAEVRDESKEKLREIKEKDPYSLEVLPYARTVHDLKQLYGEGLEIRSHGESFLDLFQARFKPGGVYILDEPEAPLSPLKQLSLISMIKEMVKKDAQFIIATHSPMLMALPEADIYQIEEGELKNVSFEDIEHVKLTKDFLNYPERFIRHL</sequence>
<protein>
    <submittedName>
        <fullName evidence="9">ABC transporter ATP-binding protein</fullName>
    </submittedName>
</protein>
<dbReference type="InterPro" id="IPR051535">
    <property type="entry name" value="Siderophore_ABC-ATPase"/>
</dbReference>